<evidence type="ECO:0000259" key="7">
    <source>
        <dbReference type="Pfam" id="PF03807"/>
    </source>
</evidence>
<dbReference type="InterPro" id="IPR029036">
    <property type="entry name" value="P5CR_dimer"/>
</dbReference>
<comment type="similarity">
    <text evidence="1 4">Belongs to the pyrroline-5-carboxylate reductase family.</text>
</comment>
<dbReference type="GO" id="GO:0005737">
    <property type="term" value="C:cytoplasm"/>
    <property type="evidence" value="ECO:0007669"/>
    <property type="project" value="UniProtKB-SubCell"/>
</dbReference>
<protein>
    <recommendedName>
        <fullName evidence="4 5">Pyrroline-5-carboxylate reductase</fullName>
        <shortName evidence="4">P5C reductase</shortName>
        <shortName evidence="4">P5CR</shortName>
        <ecNumber evidence="4 5">1.5.1.2</ecNumber>
    </recommendedName>
    <alternativeName>
        <fullName evidence="4">PCA reductase</fullName>
    </alternativeName>
</protein>
<dbReference type="RefSeq" id="WP_207845101.1">
    <property type="nucleotide sequence ID" value="NZ_JAFVMH010000002.1"/>
</dbReference>
<dbReference type="Proteomes" id="UP000664073">
    <property type="component" value="Unassembled WGS sequence"/>
</dbReference>
<keyword evidence="4" id="KW-0641">Proline biosynthesis</keyword>
<feature type="domain" description="Pyrroline-5-carboxylate reductase catalytic N-terminal" evidence="7">
    <location>
        <begin position="29"/>
        <end position="116"/>
    </location>
</feature>
<evidence type="ECO:0000256" key="4">
    <source>
        <dbReference type="HAMAP-Rule" id="MF_01925"/>
    </source>
</evidence>
<dbReference type="GO" id="GO:0055129">
    <property type="term" value="P:L-proline biosynthetic process"/>
    <property type="evidence" value="ECO:0007669"/>
    <property type="project" value="UniProtKB-UniRule"/>
</dbReference>
<dbReference type="InterPro" id="IPR008927">
    <property type="entry name" value="6-PGluconate_DH-like_C_sf"/>
</dbReference>
<dbReference type="PIRSF" id="PIRSF000193">
    <property type="entry name" value="Pyrrol-5-carb_rd"/>
    <property type="match status" value="1"/>
</dbReference>
<proteinExistence type="inferred from homology"/>
<dbReference type="Pfam" id="PF03807">
    <property type="entry name" value="F420_oxidored"/>
    <property type="match status" value="1"/>
</dbReference>
<dbReference type="SUPFAM" id="SSF48179">
    <property type="entry name" value="6-phosphogluconate dehydrogenase C-terminal domain-like"/>
    <property type="match status" value="1"/>
</dbReference>
<name>A0A939HN12_9PROT</name>
<accession>A0A939HN12</accession>
<dbReference type="PANTHER" id="PTHR11645">
    <property type="entry name" value="PYRROLINE-5-CARBOXYLATE REDUCTASE"/>
    <property type="match status" value="1"/>
</dbReference>
<dbReference type="PANTHER" id="PTHR11645:SF0">
    <property type="entry name" value="PYRROLINE-5-CARBOXYLATE REDUCTASE 3"/>
    <property type="match status" value="1"/>
</dbReference>
<keyword evidence="10" id="KW-1185">Reference proteome</keyword>
<dbReference type="Pfam" id="PF14748">
    <property type="entry name" value="P5CR_dimer"/>
    <property type="match status" value="1"/>
</dbReference>
<comment type="catalytic activity">
    <reaction evidence="4">
        <text>L-proline + NAD(+) = (S)-1-pyrroline-5-carboxylate + NADH + 2 H(+)</text>
        <dbReference type="Rhea" id="RHEA:14105"/>
        <dbReference type="ChEBI" id="CHEBI:15378"/>
        <dbReference type="ChEBI" id="CHEBI:17388"/>
        <dbReference type="ChEBI" id="CHEBI:57540"/>
        <dbReference type="ChEBI" id="CHEBI:57945"/>
        <dbReference type="ChEBI" id="CHEBI:60039"/>
        <dbReference type="EC" id="1.5.1.2"/>
    </reaction>
</comment>
<dbReference type="GO" id="GO:0004735">
    <property type="term" value="F:pyrroline-5-carboxylate reductase activity"/>
    <property type="evidence" value="ECO:0007669"/>
    <property type="project" value="UniProtKB-UniRule"/>
</dbReference>
<organism evidence="9 10">
    <name type="scientific">Acetobacter garciniae</name>
    <dbReference type="NCBI Taxonomy" id="2817435"/>
    <lineage>
        <taxon>Bacteria</taxon>
        <taxon>Pseudomonadati</taxon>
        <taxon>Pseudomonadota</taxon>
        <taxon>Alphaproteobacteria</taxon>
        <taxon>Acetobacterales</taxon>
        <taxon>Acetobacteraceae</taxon>
        <taxon>Acetobacter</taxon>
    </lineage>
</organism>
<comment type="pathway">
    <text evidence="4">Amino-acid biosynthesis; L-proline biosynthesis; L-proline from L-glutamate 5-semialdehyde: step 1/1.</text>
</comment>
<dbReference type="SUPFAM" id="SSF51735">
    <property type="entry name" value="NAD(P)-binding Rossmann-fold domains"/>
    <property type="match status" value="1"/>
</dbReference>
<comment type="subcellular location">
    <subcellularLocation>
        <location evidence="4">Cytoplasm</location>
    </subcellularLocation>
</comment>
<evidence type="ECO:0000256" key="1">
    <source>
        <dbReference type="ARBA" id="ARBA00005525"/>
    </source>
</evidence>
<dbReference type="InterPro" id="IPR036291">
    <property type="entry name" value="NAD(P)-bd_dom_sf"/>
</dbReference>
<dbReference type="HAMAP" id="MF_01925">
    <property type="entry name" value="P5C_reductase"/>
    <property type="match status" value="1"/>
</dbReference>
<evidence type="ECO:0000259" key="8">
    <source>
        <dbReference type="Pfam" id="PF14748"/>
    </source>
</evidence>
<dbReference type="InterPro" id="IPR028939">
    <property type="entry name" value="P5C_Rdtase_cat_N"/>
</dbReference>
<comment type="catalytic activity">
    <reaction evidence="4">
        <text>L-proline + NADP(+) = (S)-1-pyrroline-5-carboxylate + NADPH + 2 H(+)</text>
        <dbReference type="Rhea" id="RHEA:14109"/>
        <dbReference type="ChEBI" id="CHEBI:15378"/>
        <dbReference type="ChEBI" id="CHEBI:17388"/>
        <dbReference type="ChEBI" id="CHEBI:57783"/>
        <dbReference type="ChEBI" id="CHEBI:58349"/>
        <dbReference type="ChEBI" id="CHEBI:60039"/>
        <dbReference type="EC" id="1.5.1.2"/>
    </reaction>
</comment>
<comment type="function">
    <text evidence="4">Catalyzes the reduction of 1-pyrroline-5-carboxylate (PCA) to L-proline.</text>
</comment>
<keyword evidence="2 4" id="KW-0521">NADP</keyword>
<reference evidence="9" key="1">
    <citation type="submission" date="2021-03" db="EMBL/GenBank/DDBJ databases">
        <title>The complete genome sequence of Acetobacter sp. TBRC 12339.</title>
        <authorList>
            <person name="Charoenyingcharoen P."/>
            <person name="Yukphan P."/>
        </authorList>
    </citation>
    <scope>NUCLEOTIDE SEQUENCE</scope>
    <source>
        <strain evidence="9">TBRC 12339</strain>
    </source>
</reference>
<evidence type="ECO:0000313" key="10">
    <source>
        <dbReference type="Proteomes" id="UP000664073"/>
    </source>
</evidence>
<dbReference type="Gene3D" id="1.10.3730.10">
    <property type="entry name" value="ProC C-terminal domain-like"/>
    <property type="match status" value="1"/>
</dbReference>
<sequence length="289" mass="29668">MTSTHTATATREPAAPAGTHAAAPLLPSILLVGSGKMGGAMLEGWLAQGLAPSVIVDRHRDSLPAPHRIVRAIADIPADFTPDVIVLAVKPQKADPALQDLAKRFPAATLLSVMAGRSIASLKAVYGGEKGLVVVRAMPNTPCLLGAGMSGLYAPPEATPEQKRHCESLLRAVGETVWVDAEGLIDSVTGVSGSGPAYVFLLAELLTKAGVEQGLPEETARILARETIYGAGRMLHTLPTDAAELRRNVTSPGGTTAAALAVLMADDAWPAATSAAVAAAVTRAKELSG</sequence>
<evidence type="ECO:0000256" key="2">
    <source>
        <dbReference type="ARBA" id="ARBA00022857"/>
    </source>
</evidence>
<feature type="binding site" evidence="6">
    <location>
        <begin position="88"/>
        <end position="91"/>
    </location>
    <ligand>
        <name>NADP(+)</name>
        <dbReference type="ChEBI" id="CHEBI:58349"/>
    </ligand>
</feature>
<feature type="domain" description="Pyrroline-5-carboxylate reductase dimerisation" evidence="8">
    <location>
        <begin position="182"/>
        <end position="287"/>
    </location>
</feature>
<comment type="caution">
    <text evidence="9">The sequence shown here is derived from an EMBL/GenBank/DDBJ whole genome shotgun (WGS) entry which is preliminary data.</text>
</comment>
<dbReference type="AlphaFoldDB" id="A0A939HN12"/>
<gene>
    <name evidence="4" type="primary">proC</name>
    <name evidence="9" type="ORF">J2D77_04380</name>
</gene>
<evidence type="ECO:0000256" key="3">
    <source>
        <dbReference type="ARBA" id="ARBA00023002"/>
    </source>
</evidence>
<dbReference type="NCBIfam" id="TIGR00112">
    <property type="entry name" value="proC"/>
    <property type="match status" value="1"/>
</dbReference>
<keyword evidence="3 4" id="KW-0560">Oxidoreductase</keyword>
<dbReference type="Gene3D" id="3.40.50.720">
    <property type="entry name" value="NAD(P)-binding Rossmann-like Domain"/>
    <property type="match status" value="1"/>
</dbReference>
<dbReference type="EMBL" id="JAFVMH010000002">
    <property type="protein sequence ID" value="MBO1324397.1"/>
    <property type="molecule type" value="Genomic_DNA"/>
</dbReference>
<keyword evidence="4" id="KW-0963">Cytoplasm</keyword>
<evidence type="ECO:0000256" key="5">
    <source>
        <dbReference type="NCBIfam" id="TIGR00112"/>
    </source>
</evidence>
<dbReference type="FunFam" id="1.10.3730.10:FF:000001">
    <property type="entry name" value="Pyrroline-5-carboxylate reductase"/>
    <property type="match status" value="1"/>
</dbReference>
<dbReference type="EC" id="1.5.1.2" evidence="4 5"/>
<keyword evidence="4" id="KW-0028">Amino-acid biosynthesis</keyword>
<dbReference type="InterPro" id="IPR000304">
    <property type="entry name" value="Pyrroline-COOH_reductase"/>
</dbReference>
<evidence type="ECO:0000313" key="9">
    <source>
        <dbReference type="EMBL" id="MBO1324397.1"/>
    </source>
</evidence>
<evidence type="ECO:0000256" key="6">
    <source>
        <dbReference type="PIRSR" id="PIRSR000193-1"/>
    </source>
</evidence>